<dbReference type="STRING" id="1601833.SAMN05518684_105280"/>
<name>A0A1H9TFI6_9BACI</name>
<gene>
    <name evidence="2" type="ORF">SAMN05518684_105280</name>
</gene>
<accession>A0A1H9TFI6</accession>
<feature type="region of interest" description="Disordered" evidence="1">
    <location>
        <begin position="125"/>
        <end position="167"/>
    </location>
</feature>
<dbReference type="EMBL" id="FOGT01000005">
    <property type="protein sequence ID" value="SER95373.1"/>
    <property type="molecule type" value="Genomic_DNA"/>
</dbReference>
<sequence length="186" mass="22144">MGVSNKMKSWAEVQLQQEVIHYKSEAQRLKREKEKLEQQYDVRKMNEIISEVEELAERNRLIEKSYKEAVKEKKKLQTQLVKNEEEKSQMKNTLLEIEKIKEDLSAKEHEWKKEKEELLQQLQRAYDNSTKKTPENFFSKAVSEQADTQKVEGVSEPDQQEKSKQNYEQFFQAFQAGNNHSNEDDE</sequence>
<keyword evidence="3" id="KW-1185">Reference proteome</keyword>
<evidence type="ECO:0000256" key="1">
    <source>
        <dbReference type="SAM" id="MobiDB-lite"/>
    </source>
</evidence>
<protein>
    <submittedName>
        <fullName evidence="2">Uncharacterized protein</fullName>
    </submittedName>
</protein>
<dbReference type="OrthoDB" id="2934478at2"/>
<evidence type="ECO:0000313" key="3">
    <source>
        <dbReference type="Proteomes" id="UP000198571"/>
    </source>
</evidence>
<dbReference type="AlphaFoldDB" id="A0A1H9TFI6"/>
<reference evidence="3" key="1">
    <citation type="submission" date="2016-10" db="EMBL/GenBank/DDBJ databases">
        <authorList>
            <person name="Varghese N."/>
            <person name="Submissions S."/>
        </authorList>
    </citation>
    <scope>NUCLEOTIDE SEQUENCE [LARGE SCALE GENOMIC DNA]</scope>
    <source>
        <strain evidence="3">S9</strain>
    </source>
</reference>
<dbReference type="Proteomes" id="UP000198571">
    <property type="component" value="Unassembled WGS sequence"/>
</dbReference>
<organism evidence="2 3">
    <name type="scientific">Salipaludibacillus aurantiacus</name>
    <dbReference type="NCBI Taxonomy" id="1601833"/>
    <lineage>
        <taxon>Bacteria</taxon>
        <taxon>Bacillati</taxon>
        <taxon>Bacillota</taxon>
        <taxon>Bacilli</taxon>
        <taxon>Bacillales</taxon>
        <taxon>Bacillaceae</taxon>
    </lineage>
</organism>
<proteinExistence type="predicted"/>
<evidence type="ECO:0000313" key="2">
    <source>
        <dbReference type="EMBL" id="SER95373.1"/>
    </source>
</evidence>